<name>B1VA30_PHYAS</name>
<keyword evidence="1" id="KW-0175">Coiled coil</keyword>
<feature type="domain" description="Sequence-variable mosaic (SVM) signal sequence" evidence="2">
    <location>
        <begin position="1"/>
        <end position="32"/>
    </location>
</feature>
<evidence type="ECO:0000256" key="1">
    <source>
        <dbReference type="SAM" id="Coils"/>
    </source>
</evidence>
<evidence type="ECO:0000259" key="2">
    <source>
        <dbReference type="Pfam" id="PF12113"/>
    </source>
</evidence>
<dbReference type="eggNOG" id="COG0497">
    <property type="taxonomic scope" value="Bacteria"/>
</dbReference>
<dbReference type="Pfam" id="PF12113">
    <property type="entry name" value="SVM_signal"/>
    <property type="match status" value="1"/>
</dbReference>
<protein>
    <recommendedName>
        <fullName evidence="2">Sequence-variable mosaic (SVM) signal sequence domain-containing protein</fullName>
    </recommendedName>
</protein>
<dbReference type="Proteomes" id="UP000008323">
    <property type="component" value="Chromosome"/>
</dbReference>
<dbReference type="AlphaFoldDB" id="B1VA30"/>
<accession>B1VA30</accession>
<evidence type="ECO:0000313" key="3">
    <source>
        <dbReference type="EMBL" id="CAM11803.1"/>
    </source>
</evidence>
<organism evidence="3 4">
    <name type="scientific">Phytoplasma australiense</name>
    <dbReference type="NCBI Taxonomy" id="59748"/>
    <lineage>
        <taxon>Bacteria</taxon>
        <taxon>Bacillati</taxon>
        <taxon>Mycoplasmatota</taxon>
        <taxon>Mollicutes</taxon>
        <taxon>Acholeplasmatales</taxon>
        <taxon>Acholeplasmataceae</taxon>
        <taxon>Candidatus Phytoplasma</taxon>
        <taxon>16SrXII (Stolbur group)</taxon>
    </lineage>
</organism>
<reference evidence="3 4" key="1">
    <citation type="journal article" date="2008" name="J. Bacteriol.">
        <title>Comparative genome analysis of 'Candidatus Phytoplasma australiense' (subgroup tuf-Australia I; rp-A) and 'Ca. Phytoplasma asteris' strains OY-M and AY-WB.</title>
        <authorList>
            <person name="Tran-Nguyen L.T."/>
            <person name="Kube M."/>
            <person name="Schneider B."/>
            <person name="Reinhardt R."/>
            <person name="Gibb K.S."/>
        </authorList>
    </citation>
    <scope>NUCLEOTIDE SEQUENCE [LARGE SCALE GENOMIC DNA]</scope>
</reference>
<dbReference type="InterPro" id="IPR021970">
    <property type="entry name" value="SVM_signal"/>
</dbReference>
<proteinExistence type="predicted"/>
<evidence type="ECO:0000313" key="4">
    <source>
        <dbReference type="Proteomes" id="UP000008323"/>
    </source>
</evidence>
<feature type="coiled-coil region" evidence="1">
    <location>
        <begin position="178"/>
        <end position="318"/>
    </location>
</feature>
<dbReference type="KEGG" id="pal:PA0469"/>
<dbReference type="EMBL" id="AM422018">
    <property type="protein sequence ID" value="CAM11803.1"/>
    <property type="molecule type" value="Genomic_DNA"/>
</dbReference>
<gene>
    <name evidence="3" type="ordered locus">PA0469</name>
</gene>
<sequence length="333" mass="40004">MFKLQNQLKIISICLLAFLGMLLINNNQVMAMAIVKNEETISKNNNMQIHGFYLEKEEDILNYLINKNCYECFSFLTLEYPCYNGENVKYDLNCRIKNPPVVQLGYNNYSLMCVIFDKGIRDKKDDFYSLENLEKMSNGASNMYIFWLKQQTFTLNSIIEKQKHIKDINQRIFYRLEIEFQKNKIEKIKHKLNLLQKEKNDLINQIKSEKNYFKSQLETKKLEILKIQIQKDNLENSLKLKQQELLDNQKLTEIEKTNLKKEIKNIKINLDNEIKENLIKNKKIEELNTQLNLLNIKFQNEKTKYQQIKENLEKKHNDYLGIFDFLYKKIFQF</sequence>